<evidence type="ECO:0000256" key="8">
    <source>
        <dbReference type="ARBA" id="ARBA00023054"/>
    </source>
</evidence>
<evidence type="ECO:0000256" key="9">
    <source>
        <dbReference type="ARBA" id="ARBA00023069"/>
    </source>
</evidence>
<evidence type="ECO:0000256" key="2">
    <source>
        <dbReference type="ARBA" id="ARBA00022490"/>
    </source>
</evidence>
<dbReference type="EMBL" id="JAHDVG010000474">
    <property type="protein sequence ID" value="KAH1177608.1"/>
    <property type="molecule type" value="Genomic_DNA"/>
</dbReference>
<comment type="caution">
    <text evidence="19">The sequence shown here is derived from an EMBL/GenBank/DDBJ whole genome shotgun (WGS) entry which is preliminary data.</text>
</comment>
<comment type="subunit">
    <text evidence="14">Interacts with HYDIN.</text>
</comment>
<feature type="binding site" evidence="15">
    <location>
        <begin position="132"/>
        <end position="139"/>
    </location>
    <ligand>
        <name>ATP</name>
        <dbReference type="ChEBI" id="CHEBI:30616"/>
    </ligand>
</feature>
<dbReference type="PANTHER" id="PTHR47968">
    <property type="entry name" value="CENTROMERE PROTEIN E"/>
    <property type="match status" value="1"/>
</dbReference>
<accession>A0A9D3XE06</accession>
<dbReference type="PROSITE" id="PS50067">
    <property type="entry name" value="KINESIN_MOTOR_2"/>
    <property type="match status" value="1"/>
</dbReference>
<dbReference type="GO" id="GO:0007018">
    <property type="term" value="P:microtubule-based movement"/>
    <property type="evidence" value="ECO:0007669"/>
    <property type="project" value="InterPro"/>
</dbReference>
<keyword evidence="11" id="KW-0206">Cytoskeleton</keyword>
<feature type="region of interest" description="Disordered" evidence="17">
    <location>
        <begin position="528"/>
        <end position="614"/>
    </location>
</feature>
<dbReference type="InterPro" id="IPR027640">
    <property type="entry name" value="Kinesin-like_fam"/>
</dbReference>
<feature type="compositionally biased region" description="Basic and acidic residues" evidence="17">
    <location>
        <begin position="575"/>
        <end position="607"/>
    </location>
</feature>
<dbReference type="CDD" id="cd01375">
    <property type="entry name" value="KISc_KIF9_like"/>
    <property type="match status" value="1"/>
</dbReference>
<keyword evidence="20" id="KW-1185">Reference proteome</keyword>
<keyword evidence="3" id="KW-0597">Phosphoprotein</keyword>
<dbReference type="SMART" id="SM00129">
    <property type="entry name" value="KISc"/>
    <property type="match status" value="1"/>
</dbReference>
<dbReference type="GO" id="GO:0008017">
    <property type="term" value="F:microtubule binding"/>
    <property type="evidence" value="ECO:0007669"/>
    <property type="project" value="InterPro"/>
</dbReference>
<keyword evidence="2" id="KW-0963">Cytoplasm</keyword>
<evidence type="ECO:0000256" key="10">
    <source>
        <dbReference type="ARBA" id="ARBA00023175"/>
    </source>
</evidence>
<keyword evidence="9" id="KW-0969">Cilium</keyword>
<evidence type="ECO:0000313" key="19">
    <source>
        <dbReference type="EMBL" id="KAH1177608.1"/>
    </source>
</evidence>
<comment type="subcellular location">
    <subcellularLocation>
        <location evidence="1">Cytoplasm</location>
        <location evidence="1">Cytoskeleton</location>
        <location evidence="1">Flagellum axoneme</location>
    </subcellularLocation>
</comment>
<evidence type="ECO:0000256" key="11">
    <source>
        <dbReference type="ARBA" id="ARBA00023212"/>
    </source>
</evidence>
<proteinExistence type="inferred from homology"/>
<comment type="function">
    <text evidence="13">Essential for normal male fertility and for progressive motility of spermatozoa.</text>
</comment>
<evidence type="ECO:0000259" key="18">
    <source>
        <dbReference type="PROSITE" id="PS50067"/>
    </source>
</evidence>
<evidence type="ECO:0000256" key="15">
    <source>
        <dbReference type="PROSITE-ProRule" id="PRU00283"/>
    </source>
</evidence>
<evidence type="ECO:0000313" key="20">
    <source>
        <dbReference type="Proteomes" id="UP000827986"/>
    </source>
</evidence>
<feature type="domain" description="Kinesin motor" evidence="18">
    <location>
        <begin position="45"/>
        <end position="379"/>
    </location>
</feature>
<evidence type="ECO:0000256" key="14">
    <source>
        <dbReference type="ARBA" id="ARBA00063408"/>
    </source>
</evidence>
<organism evidence="19 20">
    <name type="scientific">Mauremys mutica</name>
    <name type="common">yellowpond turtle</name>
    <dbReference type="NCBI Taxonomy" id="74926"/>
    <lineage>
        <taxon>Eukaryota</taxon>
        <taxon>Metazoa</taxon>
        <taxon>Chordata</taxon>
        <taxon>Craniata</taxon>
        <taxon>Vertebrata</taxon>
        <taxon>Euteleostomi</taxon>
        <taxon>Archelosauria</taxon>
        <taxon>Testudinata</taxon>
        <taxon>Testudines</taxon>
        <taxon>Cryptodira</taxon>
        <taxon>Durocryptodira</taxon>
        <taxon>Testudinoidea</taxon>
        <taxon>Geoemydidae</taxon>
        <taxon>Geoemydinae</taxon>
        <taxon>Mauremys</taxon>
    </lineage>
</organism>
<evidence type="ECO:0000256" key="16">
    <source>
        <dbReference type="RuleBase" id="RU000394"/>
    </source>
</evidence>
<evidence type="ECO:0000256" key="1">
    <source>
        <dbReference type="ARBA" id="ARBA00004611"/>
    </source>
</evidence>
<keyword evidence="5 15" id="KW-0547">Nucleotide-binding</keyword>
<dbReference type="AlphaFoldDB" id="A0A9D3XE06"/>
<feature type="compositionally biased region" description="Polar residues" evidence="17">
    <location>
        <begin position="563"/>
        <end position="572"/>
    </location>
</feature>
<keyword evidence="12" id="KW-0966">Cell projection</keyword>
<keyword evidence="6 15" id="KW-0067">ATP-binding</keyword>
<comment type="similarity">
    <text evidence="15 16">Belongs to the TRAFAC class myosin-kinesin ATPase superfamily. Kinesin family.</text>
</comment>
<dbReference type="FunFam" id="3.40.850.10:FF:000040">
    <property type="entry name" value="Kinesin-like protein"/>
    <property type="match status" value="1"/>
</dbReference>
<evidence type="ECO:0000256" key="6">
    <source>
        <dbReference type="ARBA" id="ARBA00022840"/>
    </source>
</evidence>
<keyword evidence="10 15" id="KW-0505">Motor protein</keyword>
<dbReference type="PRINTS" id="PR00380">
    <property type="entry name" value="KINESINHEAVY"/>
</dbReference>
<dbReference type="Proteomes" id="UP000827986">
    <property type="component" value="Unassembled WGS sequence"/>
</dbReference>
<dbReference type="Pfam" id="PF00225">
    <property type="entry name" value="Kinesin"/>
    <property type="match status" value="1"/>
</dbReference>
<evidence type="ECO:0000256" key="7">
    <source>
        <dbReference type="ARBA" id="ARBA00022846"/>
    </source>
</evidence>
<gene>
    <name evidence="19" type="ORF">KIL84_011310</name>
</gene>
<evidence type="ECO:0000256" key="12">
    <source>
        <dbReference type="ARBA" id="ARBA00023273"/>
    </source>
</evidence>
<dbReference type="InterPro" id="IPR019821">
    <property type="entry name" value="Kinesin_motor_CS"/>
</dbReference>
<evidence type="ECO:0000256" key="17">
    <source>
        <dbReference type="SAM" id="MobiDB-lite"/>
    </source>
</evidence>
<evidence type="ECO:0000256" key="13">
    <source>
        <dbReference type="ARBA" id="ARBA00059553"/>
    </source>
</evidence>
<dbReference type="Gene3D" id="3.40.850.10">
    <property type="entry name" value="Kinesin motor domain"/>
    <property type="match status" value="1"/>
</dbReference>
<dbReference type="InterPro" id="IPR056524">
    <property type="entry name" value="KIF6/9_C"/>
</dbReference>
<dbReference type="GO" id="GO:0003777">
    <property type="term" value="F:microtubule motor activity"/>
    <property type="evidence" value="ECO:0007669"/>
    <property type="project" value="InterPro"/>
</dbReference>
<dbReference type="GO" id="GO:0005524">
    <property type="term" value="F:ATP binding"/>
    <property type="evidence" value="ECO:0007669"/>
    <property type="project" value="UniProtKB-UniRule"/>
</dbReference>
<dbReference type="PROSITE" id="PS00411">
    <property type="entry name" value="KINESIN_MOTOR_1"/>
    <property type="match status" value="1"/>
</dbReference>
<dbReference type="Pfam" id="PF23735">
    <property type="entry name" value="KIF9"/>
    <property type="match status" value="1"/>
</dbReference>
<reference evidence="19" key="1">
    <citation type="submission" date="2021-09" db="EMBL/GenBank/DDBJ databases">
        <title>The genome of Mauremys mutica provides insights into the evolution of semi-aquatic lifestyle.</title>
        <authorList>
            <person name="Gong S."/>
            <person name="Gao Y."/>
        </authorList>
    </citation>
    <scope>NUCLEOTIDE SEQUENCE</scope>
    <source>
        <strain evidence="19">MM-2020</strain>
        <tissue evidence="19">Muscle</tissue>
    </source>
</reference>
<evidence type="ECO:0000256" key="4">
    <source>
        <dbReference type="ARBA" id="ARBA00022701"/>
    </source>
</evidence>
<dbReference type="InterPro" id="IPR027417">
    <property type="entry name" value="P-loop_NTPase"/>
</dbReference>
<evidence type="ECO:0000256" key="3">
    <source>
        <dbReference type="ARBA" id="ARBA00022553"/>
    </source>
</evidence>
<sequence length="847" mass="95177">MVTVCTPTCLSFAPVPAALGDPQRQEQAAAGKAAAPVTMSAKERKVRAFVRVKPTANFPQDMIKYGPDNKSIDIYIRRDVKKGVVNNKQTDWSFKLDGVLHNASQDSVYDAVARDLVSQALDGYNGTIMCYGQTGAGKTYTMTGATENYKHRGIIPRAIQQVFRAVEERIDQSITVRMSYLEIYNETLFDLLSTMPHDMSGDTHMAVVEYPQGVFVKGLSMHPASHEEDALNLLFEGETNRIIGEHTLNKNSSRSHCIFTIYIESHSRILSDAKYTASKINLVDLAGSERLGKTGSEGQVLKEATYINKSLSFLEQAIIALADRKRDHVPFRQSKLTHALKDSLGGNCNTVLVANIYGEAAQIEETLSSLRFATRMKWVTTEPAINEKYDPERMVKNLEKEIVLLKQELAMHDSLVNRSLVNYDPLNEIQIAEINSQVRRYLEGATDDIDIMNIRQIQEVFNQFKVILSQQEQEVEARLRNKYTLIDKSDFAAITAAQKAGLVDAEGHLVGEVDGQGFGIGVVPLSKPGGKKVKAKKAKEQLSPTTRKEGLGSPVSGKDLDSISPSRSQLVSSAKDLDVKEGLLREQDAASIETHRSESVPKEESHRPSSPPSKLVAFEEFKNERGSEINRIFKENKAILSDRKKKASEITHRLNLIKQEMDITKQALGAQKKEREEQGEYVNEEGQIIIDEEEFLLVMKLKDLKKQYRSDFDELRDLKAEVQYCQHLVDQCRNRLISEFEIWYNESFLIPEDVQEAIKPGGNIRPGMIPMNRVLCLDEDEQERFDRLQGEVLPACPDSTSFYNAKMKTDQKHKYFRAMAALQQMHKKPGLITATVKNKPPAALHVV</sequence>
<dbReference type="InterPro" id="IPR001752">
    <property type="entry name" value="Kinesin_motor_dom"/>
</dbReference>
<protein>
    <recommendedName>
        <fullName evidence="16">Kinesin-like protein</fullName>
    </recommendedName>
</protein>
<dbReference type="PANTHER" id="PTHR47968:SF62">
    <property type="entry name" value="KINESIN FAMILY MEMBER 5A"/>
    <property type="match status" value="1"/>
</dbReference>
<dbReference type="SUPFAM" id="SSF52540">
    <property type="entry name" value="P-loop containing nucleoside triphosphate hydrolases"/>
    <property type="match status" value="1"/>
</dbReference>
<evidence type="ECO:0000256" key="5">
    <source>
        <dbReference type="ARBA" id="ARBA00022741"/>
    </source>
</evidence>
<keyword evidence="7" id="KW-0282">Flagellum</keyword>
<dbReference type="InterPro" id="IPR036961">
    <property type="entry name" value="Kinesin_motor_dom_sf"/>
</dbReference>
<keyword evidence="4 16" id="KW-0493">Microtubule</keyword>
<dbReference type="GO" id="GO:0005874">
    <property type="term" value="C:microtubule"/>
    <property type="evidence" value="ECO:0007669"/>
    <property type="project" value="UniProtKB-KW"/>
</dbReference>
<name>A0A9D3XE06_9SAUR</name>
<keyword evidence="8" id="KW-0175">Coiled coil</keyword>